<comment type="subcellular location">
    <subcellularLocation>
        <location evidence="1">Periplasm</location>
    </subcellularLocation>
</comment>
<comment type="caution">
    <text evidence="3">The sequence shown here is derived from an EMBL/GenBank/DDBJ whole genome shotgun (WGS) entry which is preliminary data.</text>
</comment>
<dbReference type="Proteomes" id="UP000292445">
    <property type="component" value="Unassembled WGS sequence"/>
</dbReference>
<organism evidence="3 4">
    <name type="scientific">Pigmentiphaga kullae</name>
    <dbReference type="NCBI Taxonomy" id="151784"/>
    <lineage>
        <taxon>Bacteria</taxon>
        <taxon>Pseudomonadati</taxon>
        <taxon>Pseudomonadota</taxon>
        <taxon>Betaproteobacteria</taxon>
        <taxon>Burkholderiales</taxon>
        <taxon>Alcaligenaceae</taxon>
        <taxon>Pigmentiphaga</taxon>
    </lineage>
</organism>
<name>A0A4V2F2G6_9BURK</name>
<evidence type="ECO:0008006" key="5">
    <source>
        <dbReference type="Google" id="ProtNLM"/>
    </source>
</evidence>
<evidence type="ECO:0000256" key="2">
    <source>
        <dbReference type="SAM" id="SignalP"/>
    </source>
</evidence>
<dbReference type="OrthoDB" id="8686376at2"/>
<dbReference type="AlphaFoldDB" id="A0A4V2F2G6"/>
<feature type="chain" id="PRO_5020948918" description="Multicopper oxidase" evidence="2">
    <location>
        <begin position="28"/>
        <end position="119"/>
    </location>
</feature>
<feature type="signal peptide" evidence="2">
    <location>
        <begin position="1"/>
        <end position="27"/>
    </location>
</feature>
<dbReference type="Gene3D" id="2.60.40.420">
    <property type="entry name" value="Cupredoxins - blue copper proteins"/>
    <property type="match status" value="1"/>
</dbReference>
<dbReference type="PROSITE" id="PS51318">
    <property type="entry name" value="TAT"/>
    <property type="match status" value="1"/>
</dbReference>
<dbReference type="InterPro" id="IPR008972">
    <property type="entry name" value="Cupredoxin"/>
</dbReference>
<dbReference type="GO" id="GO:0042597">
    <property type="term" value="C:periplasmic space"/>
    <property type="evidence" value="ECO:0007669"/>
    <property type="project" value="UniProtKB-SubCell"/>
</dbReference>
<dbReference type="InterPro" id="IPR006311">
    <property type="entry name" value="TAT_signal"/>
</dbReference>
<accession>A0A4V2F2G6</accession>
<dbReference type="RefSeq" id="WP_130360568.1">
    <property type="nucleotide sequence ID" value="NZ_SGXC01000003.1"/>
</dbReference>
<keyword evidence="2" id="KW-0732">Signal</keyword>
<reference evidence="3 4" key="1">
    <citation type="submission" date="2019-02" db="EMBL/GenBank/DDBJ databases">
        <title>Genomic Encyclopedia of Type Strains, Phase IV (KMG-IV): sequencing the most valuable type-strain genomes for metagenomic binning, comparative biology and taxonomic classification.</title>
        <authorList>
            <person name="Goeker M."/>
        </authorList>
    </citation>
    <scope>NUCLEOTIDE SEQUENCE [LARGE SCALE GENOMIC DNA]</scope>
    <source>
        <strain evidence="3 4">K24</strain>
    </source>
</reference>
<dbReference type="EMBL" id="SGXC01000003">
    <property type="protein sequence ID" value="RZS78078.1"/>
    <property type="molecule type" value="Genomic_DNA"/>
</dbReference>
<gene>
    <name evidence="3" type="ORF">EV675_4719</name>
</gene>
<evidence type="ECO:0000256" key="1">
    <source>
        <dbReference type="ARBA" id="ARBA00004418"/>
    </source>
</evidence>
<protein>
    <recommendedName>
        <fullName evidence="5">Multicopper oxidase</fullName>
    </recommendedName>
</protein>
<keyword evidence="4" id="KW-1185">Reference proteome</keyword>
<evidence type="ECO:0000313" key="3">
    <source>
        <dbReference type="EMBL" id="RZS78078.1"/>
    </source>
</evidence>
<sequence length="119" mass="12770">MTDLARRRLIAWVAVAAFGGTAAVAAAASTQSFSISIVGGRVKGDETLKVRKGDQVRVSLTSERPMMLHLHGYEIEIKVEPPAPALLAFKADLAGRFPVHVHTHGAGNHRAVLFIEVHP</sequence>
<dbReference type="SUPFAM" id="SSF49503">
    <property type="entry name" value="Cupredoxins"/>
    <property type="match status" value="1"/>
</dbReference>
<evidence type="ECO:0000313" key="4">
    <source>
        <dbReference type="Proteomes" id="UP000292445"/>
    </source>
</evidence>
<proteinExistence type="predicted"/>